<dbReference type="Gene3D" id="1.25.40.10">
    <property type="entry name" value="Tetratricopeptide repeat domain"/>
    <property type="match status" value="1"/>
</dbReference>
<dbReference type="InterPro" id="IPR011990">
    <property type="entry name" value="TPR-like_helical_dom_sf"/>
</dbReference>
<accession>A0ABT1ZUN5</accession>
<sequence length="269" mass="29084">MKTVLLCAALLCGASALAAEPAAKSSAKAGAAKSAAAATAPSANAAAELAEADALFAKKAYPEALQKYTKLANAGNVTAQQHLGEMYFYGEAGAIDMDKAAQWFQKAAAKGNAVAIASLALMKQREARRADLDYWIAKYDGSDLRTTEYRCPAPRFPAMSKVNEEIDYYSGKMKDWEACHNRWVKHLNASLPLTKRIPDDIAKLFTKDESDKAAAHLKDVGDRLAEDTKVAGKLVIADFDAWRAGTEAYVKEHNEMVKNAPPRDPDEGK</sequence>
<dbReference type="InterPro" id="IPR006597">
    <property type="entry name" value="Sel1-like"/>
</dbReference>
<keyword evidence="1" id="KW-0732">Signal</keyword>
<reference evidence="2 3" key="1">
    <citation type="submission" date="2022-08" db="EMBL/GenBank/DDBJ databases">
        <title>Reclassification of Massilia species as members of the genera Telluria, Duganella, Pseudoduganella, Mokoshia gen. nov. and Zemynaea gen. nov. using orthogonal and non-orthogonal genome-based approaches.</title>
        <authorList>
            <person name="Bowman J.P."/>
        </authorList>
    </citation>
    <scope>NUCLEOTIDE SEQUENCE [LARGE SCALE GENOMIC DNA]</scope>
    <source>
        <strain evidence="2 3">JCM 31316</strain>
    </source>
</reference>
<feature type="signal peptide" evidence="1">
    <location>
        <begin position="1"/>
        <end position="18"/>
    </location>
</feature>
<dbReference type="EMBL" id="JANUGW010000014">
    <property type="protein sequence ID" value="MCS0583638.1"/>
    <property type="molecule type" value="Genomic_DNA"/>
</dbReference>
<feature type="chain" id="PRO_5046270569" evidence="1">
    <location>
        <begin position="19"/>
        <end position="269"/>
    </location>
</feature>
<evidence type="ECO:0000313" key="3">
    <source>
        <dbReference type="Proteomes" id="UP001204151"/>
    </source>
</evidence>
<organism evidence="2 3">
    <name type="scientific">Massilia pinisoli</name>
    <dbReference type="NCBI Taxonomy" id="1772194"/>
    <lineage>
        <taxon>Bacteria</taxon>
        <taxon>Pseudomonadati</taxon>
        <taxon>Pseudomonadota</taxon>
        <taxon>Betaproteobacteria</taxon>
        <taxon>Burkholderiales</taxon>
        <taxon>Oxalobacteraceae</taxon>
        <taxon>Telluria group</taxon>
        <taxon>Massilia</taxon>
    </lineage>
</organism>
<dbReference type="RefSeq" id="WP_258818217.1">
    <property type="nucleotide sequence ID" value="NZ_JANUGW010000014.1"/>
</dbReference>
<keyword evidence="3" id="KW-1185">Reference proteome</keyword>
<protein>
    <submittedName>
        <fullName evidence="2">Sel1 repeat family protein</fullName>
    </submittedName>
</protein>
<proteinExistence type="predicted"/>
<dbReference type="SMART" id="SM00671">
    <property type="entry name" value="SEL1"/>
    <property type="match status" value="1"/>
</dbReference>
<name>A0ABT1ZUN5_9BURK</name>
<dbReference type="Proteomes" id="UP001204151">
    <property type="component" value="Unassembled WGS sequence"/>
</dbReference>
<gene>
    <name evidence="2" type="ORF">NX784_18760</name>
</gene>
<dbReference type="SUPFAM" id="SSF81901">
    <property type="entry name" value="HCP-like"/>
    <property type="match status" value="1"/>
</dbReference>
<evidence type="ECO:0000256" key="1">
    <source>
        <dbReference type="SAM" id="SignalP"/>
    </source>
</evidence>
<evidence type="ECO:0000313" key="2">
    <source>
        <dbReference type="EMBL" id="MCS0583638.1"/>
    </source>
</evidence>
<comment type="caution">
    <text evidence="2">The sequence shown here is derived from an EMBL/GenBank/DDBJ whole genome shotgun (WGS) entry which is preliminary data.</text>
</comment>